<accession>A0A8J3MP15</accession>
<evidence type="ECO:0000313" key="3">
    <source>
        <dbReference type="Proteomes" id="UP000637906"/>
    </source>
</evidence>
<reference evidence="2 3" key="1">
    <citation type="journal article" date="2021" name="Microb. Ecol.">
        <title>Candidatus Mesenet longicola: Novel Endosymbionts of Brontispa longissima that Induce Cytoplasmic Incompatibility.</title>
        <authorList>
            <person name="Takano S."/>
            <person name="Gotoh Y."/>
            <person name="Hayashi T."/>
        </authorList>
    </citation>
    <scope>NUCLEOTIDE SEQUENCE [LARGE SCALE GENOMIC DNA]</scope>
    <source>
        <strain evidence="2">L5</strain>
    </source>
</reference>
<proteinExistence type="predicted"/>
<sequence>MGKRKKTAGRKELISIHYHVVSNVIMPSMLIRHMYLNNLKKIAVTTHNGARRCLSATDILRVRVVTKDFDYNDYIKYLCSFIEKCVEKDKTKGMYFSNTDMEEYIKSFATDQRYSKEFDSLLDDYFRIKSSLDVQKKMQLTRNRAFYQCLVSQEKNYIPERLKCLDRQFQCIRNISESSKSLMPSSNFNHIKPTPHLSHIGNRSSNNISSGVIVAFTISVFCIIFVFFYKFANKILHRNENMDRNLSIIRLKDKKACKSSVNPCSKLENCLRSCEKNYKRGY</sequence>
<dbReference type="EMBL" id="BNGU01000014">
    <property type="protein sequence ID" value="GHM59450.1"/>
    <property type="molecule type" value="Genomic_DNA"/>
</dbReference>
<organism evidence="2 3">
    <name type="scientific">Candidatus Mesenet longicola</name>
    <dbReference type="NCBI Taxonomy" id="1892558"/>
    <lineage>
        <taxon>Bacteria</taxon>
        <taxon>Pseudomonadati</taxon>
        <taxon>Pseudomonadota</taxon>
        <taxon>Alphaproteobacteria</taxon>
        <taxon>Rickettsiales</taxon>
        <taxon>Anaplasmataceae</taxon>
        <taxon>Candidatus Mesenet</taxon>
    </lineage>
</organism>
<keyword evidence="1" id="KW-0812">Transmembrane</keyword>
<evidence type="ECO:0000256" key="1">
    <source>
        <dbReference type="SAM" id="Phobius"/>
    </source>
</evidence>
<keyword evidence="1" id="KW-0472">Membrane</keyword>
<dbReference type="Proteomes" id="UP000637906">
    <property type="component" value="Unassembled WGS sequence"/>
</dbReference>
<keyword evidence="3" id="KW-1185">Reference proteome</keyword>
<protein>
    <submittedName>
        <fullName evidence="2">Uncharacterized protein</fullName>
    </submittedName>
</protein>
<gene>
    <name evidence="2" type="ORF">sL5_04430</name>
</gene>
<feature type="transmembrane region" description="Helical" evidence="1">
    <location>
        <begin position="208"/>
        <end position="229"/>
    </location>
</feature>
<evidence type="ECO:0000313" key="2">
    <source>
        <dbReference type="EMBL" id="GHM59450.1"/>
    </source>
</evidence>
<name>A0A8J3MP15_9RICK</name>
<comment type="caution">
    <text evidence="2">The sequence shown here is derived from an EMBL/GenBank/DDBJ whole genome shotgun (WGS) entry which is preliminary data.</text>
</comment>
<keyword evidence="1" id="KW-1133">Transmembrane helix</keyword>
<dbReference type="AlphaFoldDB" id="A0A8J3MP15"/>